<reference evidence="2" key="1">
    <citation type="submission" date="2015-12" db="EMBL/GenBank/DDBJ databases">
        <title>Gene expression during late stages of embryo sac development: a critical building block for successful pollen-pistil interactions.</title>
        <authorList>
            <person name="Liu Y."/>
            <person name="Joly V."/>
            <person name="Sabar M."/>
            <person name="Matton D.P."/>
        </authorList>
    </citation>
    <scope>NUCLEOTIDE SEQUENCE</scope>
</reference>
<dbReference type="EMBL" id="GEDG01032805">
    <property type="protein sequence ID" value="JAP10620.1"/>
    <property type="molecule type" value="Transcribed_RNA"/>
</dbReference>
<sequence length="102" mass="11167">MQSAKEDGQEDESIDVLFSLSCPPCKISQTSWGLILSNMPSDPITTYQSSVDKRLQPVTSGSAITPYLFKRISPIDRETANMPLTRGTPMTRTAPPACLSNF</sequence>
<organism evidence="2">
    <name type="scientific">Solanum chacoense</name>
    <name type="common">Chaco potato</name>
    <dbReference type="NCBI Taxonomy" id="4108"/>
    <lineage>
        <taxon>Eukaryota</taxon>
        <taxon>Viridiplantae</taxon>
        <taxon>Streptophyta</taxon>
        <taxon>Embryophyta</taxon>
        <taxon>Tracheophyta</taxon>
        <taxon>Spermatophyta</taxon>
        <taxon>Magnoliopsida</taxon>
        <taxon>eudicotyledons</taxon>
        <taxon>Gunneridae</taxon>
        <taxon>Pentapetalae</taxon>
        <taxon>asterids</taxon>
        <taxon>lamiids</taxon>
        <taxon>Solanales</taxon>
        <taxon>Solanaceae</taxon>
        <taxon>Solanoideae</taxon>
        <taxon>Solaneae</taxon>
        <taxon>Solanum</taxon>
    </lineage>
</organism>
<proteinExistence type="predicted"/>
<evidence type="ECO:0000313" key="2">
    <source>
        <dbReference type="EMBL" id="JAP10620.1"/>
    </source>
</evidence>
<feature type="region of interest" description="Disordered" evidence="1">
    <location>
        <begin position="79"/>
        <end position="102"/>
    </location>
</feature>
<accession>A0A0V0GRD9</accession>
<name>A0A0V0GRD9_SOLCH</name>
<protein>
    <submittedName>
        <fullName evidence="2">Putative ovule protein</fullName>
    </submittedName>
</protein>
<evidence type="ECO:0000256" key="1">
    <source>
        <dbReference type="SAM" id="MobiDB-lite"/>
    </source>
</evidence>
<dbReference type="AlphaFoldDB" id="A0A0V0GRD9"/>